<evidence type="ECO:0000313" key="3">
    <source>
        <dbReference type="Proteomes" id="UP001302494"/>
    </source>
</evidence>
<keyword evidence="1" id="KW-0472">Membrane</keyword>
<feature type="transmembrane region" description="Helical" evidence="1">
    <location>
        <begin position="31"/>
        <end position="48"/>
    </location>
</feature>
<feature type="transmembrane region" description="Helical" evidence="1">
    <location>
        <begin position="113"/>
        <end position="132"/>
    </location>
</feature>
<name>A0AA96GHG7_9BACT</name>
<keyword evidence="3" id="KW-1185">Reference proteome</keyword>
<dbReference type="Proteomes" id="UP001302494">
    <property type="component" value="Chromosome"/>
</dbReference>
<dbReference type="Pfam" id="PF11086">
    <property type="entry name" value="DUF2878"/>
    <property type="match status" value="1"/>
</dbReference>
<dbReference type="RefSeq" id="WP_312740732.1">
    <property type="nucleotide sequence ID" value="NZ_CP116968.1"/>
</dbReference>
<dbReference type="AlphaFoldDB" id="A0AA96GHG7"/>
<evidence type="ECO:0000313" key="2">
    <source>
        <dbReference type="EMBL" id="WNM60245.1"/>
    </source>
</evidence>
<proteinExistence type="predicted"/>
<dbReference type="EMBL" id="CP116968">
    <property type="protein sequence ID" value="WNM60245.1"/>
    <property type="molecule type" value="Genomic_DNA"/>
</dbReference>
<organism evidence="2 3">
    <name type="scientific">Candidatus Nitrospira neomarina</name>
    <dbReference type="NCBI Taxonomy" id="3020899"/>
    <lineage>
        <taxon>Bacteria</taxon>
        <taxon>Pseudomonadati</taxon>
        <taxon>Nitrospirota</taxon>
        <taxon>Nitrospiria</taxon>
        <taxon>Nitrospirales</taxon>
        <taxon>Nitrospiraceae</taxon>
        <taxon>Nitrospira</taxon>
    </lineage>
</organism>
<gene>
    <name evidence="2" type="ORF">PQG83_10760</name>
</gene>
<feature type="transmembrane region" description="Helical" evidence="1">
    <location>
        <begin position="55"/>
        <end position="75"/>
    </location>
</feature>
<accession>A0AA96GHG7</accession>
<protein>
    <submittedName>
        <fullName evidence="2">DUF2878 domain-containing protein</fullName>
    </submittedName>
</protein>
<dbReference type="PROSITE" id="PS51257">
    <property type="entry name" value="PROKAR_LIPOPROTEIN"/>
    <property type="match status" value="1"/>
</dbReference>
<keyword evidence="1" id="KW-0812">Transmembrane</keyword>
<reference evidence="2 3" key="1">
    <citation type="submission" date="2023-01" db="EMBL/GenBank/DDBJ databases">
        <title>Cultivation and genomic characterization of new, ubiquitous marine nitrite-oxidizing bacteria from the Nitrospirales.</title>
        <authorList>
            <person name="Mueller A.J."/>
            <person name="Daebeler A."/>
            <person name="Herbold C.W."/>
            <person name="Kirkegaard R.H."/>
            <person name="Daims H."/>
        </authorList>
    </citation>
    <scope>NUCLEOTIDE SEQUENCE [LARGE SCALE GENOMIC DNA]</scope>
    <source>
        <strain evidence="2 3">DK</strain>
    </source>
</reference>
<feature type="transmembrane region" description="Helical" evidence="1">
    <location>
        <begin position="87"/>
        <end position="106"/>
    </location>
</feature>
<dbReference type="InterPro" id="IPR021306">
    <property type="entry name" value="DUF2878"/>
</dbReference>
<evidence type="ECO:0000256" key="1">
    <source>
        <dbReference type="SAM" id="Phobius"/>
    </source>
</evidence>
<feature type="transmembrane region" description="Helical" evidence="1">
    <location>
        <begin position="144"/>
        <end position="163"/>
    </location>
</feature>
<sequence length="179" mass="19507">MARTLCNLLLFQIGWFACVLSGAGQRPWIGALMALTIVAIHLSSAPAAEAEFKLVMIALVIGAVWDSMLVWLDWLHYSSGILIPHTAPYWIVLMWGLFATLLNVSLRWLRGRWFLAALAGSVGGPLAYYGGYRLGALEFGNQNAALTALAIGWAVITPILMGLSTRFDGFAPRLKESTI</sequence>
<dbReference type="KEGG" id="nneo:PQG83_10760"/>
<keyword evidence="1" id="KW-1133">Transmembrane helix</keyword>